<dbReference type="EMBL" id="BGJZ01000037">
    <property type="protein sequence ID" value="GBH07556.1"/>
    <property type="molecule type" value="Genomic_DNA"/>
</dbReference>
<accession>A0A2V0Q4M0</accession>
<proteinExistence type="predicted"/>
<evidence type="ECO:0000259" key="2">
    <source>
        <dbReference type="Pfam" id="PF00561"/>
    </source>
</evidence>
<dbReference type="PANTHER" id="PTHR43722">
    <property type="entry name" value="PROLINE IMINOPEPTIDASE"/>
    <property type="match status" value="1"/>
</dbReference>
<dbReference type="SUPFAM" id="SSF53474">
    <property type="entry name" value="alpha/beta-Hydrolases"/>
    <property type="match status" value="1"/>
</dbReference>
<feature type="domain" description="AB hydrolase-1" evidence="2">
    <location>
        <begin position="2"/>
        <end position="210"/>
    </location>
</feature>
<reference evidence="3 4" key="1">
    <citation type="submission" date="2018-04" db="EMBL/GenBank/DDBJ databases">
        <title>Draft genome sequence of Pseudomonas syringae pv. actinidiae biovar 1 strains isolated from kiwifruit in Kagawa prefecture.</title>
        <authorList>
            <person name="Tabuchi M."/>
            <person name="Saito M."/>
            <person name="Fujiwara S."/>
            <person name="Sasa N."/>
            <person name="Akimitsu K."/>
            <person name="Gomi K."/>
            <person name="Konishi-Sugita S."/>
            <person name="Hamano K."/>
            <person name="Kataoka I."/>
        </authorList>
    </citation>
    <scope>NUCLEOTIDE SEQUENCE [LARGE SCALE GENOMIC DNA]</scope>
    <source>
        <strain evidence="3 4">MAFF212206</strain>
    </source>
</reference>
<evidence type="ECO:0000256" key="1">
    <source>
        <dbReference type="ARBA" id="ARBA00021843"/>
    </source>
</evidence>
<dbReference type="Gene3D" id="3.40.50.1820">
    <property type="entry name" value="alpha/beta hydrolase"/>
    <property type="match status" value="1"/>
</dbReference>
<dbReference type="Proteomes" id="UP000247480">
    <property type="component" value="Unassembled WGS sequence"/>
</dbReference>
<evidence type="ECO:0000313" key="4">
    <source>
        <dbReference type="Proteomes" id="UP000247480"/>
    </source>
</evidence>
<dbReference type="AlphaFoldDB" id="A0A2V0Q4M0"/>
<gene>
    <name evidence="3" type="ORF">KPSA1_00916</name>
</gene>
<protein>
    <recommendedName>
        <fullName evidence="1">Proline iminopeptidase</fullName>
    </recommendedName>
</protein>
<dbReference type="GO" id="GO:0004177">
    <property type="term" value="F:aminopeptidase activity"/>
    <property type="evidence" value="ECO:0007669"/>
    <property type="project" value="UniProtKB-EC"/>
</dbReference>
<name>A0A2V0Q4M0_PSESF</name>
<dbReference type="GO" id="GO:0006508">
    <property type="term" value="P:proteolysis"/>
    <property type="evidence" value="ECO:0007669"/>
    <property type="project" value="InterPro"/>
</dbReference>
<organism evidence="3 4">
    <name type="scientific">Pseudomonas syringae pv. actinidiae</name>
    <dbReference type="NCBI Taxonomy" id="103796"/>
    <lineage>
        <taxon>Bacteria</taxon>
        <taxon>Pseudomonadati</taxon>
        <taxon>Pseudomonadota</taxon>
        <taxon>Gammaproteobacteria</taxon>
        <taxon>Pseudomonadales</taxon>
        <taxon>Pseudomonadaceae</taxon>
        <taxon>Pseudomonas</taxon>
        <taxon>Pseudomonas syringae</taxon>
    </lineage>
</organism>
<dbReference type="InterPro" id="IPR005944">
    <property type="entry name" value="Pro_iminopeptidase"/>
</dbReference>
<evidence type="ECO:0000313" key="3">
    <source>
        <dbReference type="EMBL" id="GBH07556.1"/>
    </source>
</evidence>
<dbReference type="InterPro" id="IPR029058">
    <property type="entry name" value="AB_hydrolase_fold"/>
</dbReference>
<dbReference type="Pfam" id="PF00561">
    <property type="entry name" value="Abhydrolase_1"/>
    <property type="match status" value="1"/>
</dbReference>
<comment type="caution">
    <text evidence="3">The sequence shown here is derived from an EMBL/GenBank/DDBJ whole genome shotgun (WGS) entry which is preliminary data.</text>
</comment>
<dbReference type="NCBIfam" id="TIGR01249">
    <property type="entry name" value="pro_imino_pep_1"/>
    <property type="match status" value="1"/>
</dbReference>
<dbReference type="InterPro" id="IPR000073">
    <property type="entry name" value="AB_hydrolase_1"/>
</dbReference>
<dbReference type="GO" id="GO:0005737">
    <property type="term" value="C:cytoplasm"/>
    <property type="evidence" value="ECO:0007669"/>
    <property type="project" value="InterPro"/>
</dbReference>
<dbReference type="PANTHER" id="PTHR43722:SF1">
    <property type="entry name" value="PROLINE IMINOPEPTIDASE"/>
    <property type="match status" value="1"/>
</dbReference>
<sequence>MEDLEVIREHLGIDKWVLFGGSWGSTLALAYAQTHPDRVHALILRGVFLARQQEIDWFYQAGASRLFPDYWQDYVAPIPVDERNNILAAFHKRLTGADQIAQMHAAKAWSTWEGRCATLRPNPQVVDRFTDPHRALSIARIECHYFMNKAFLEENQLIRDMPKIAHLPAIIVHGRYDVICPLDNAWELHQNWPDSELQIIRDAGHSAAETGIADALVRAAAQIAQNLLDLPPEEA</sequence>